<dbReference type="GO" id="GO:0005737">
    <property type="term" value="C:cytoplasm"/>
    <property type="evidence" value="ECO:0007669"/>
    <property type="project" value="TreeGrafter"/>
</dbReference>
<feature type="compositionally biased region" description="Low complexity" evidence="1">
    <location>
        <begin position="15"/>
        <end position="49"/>
    </location>
</feature>
<dbReference type="PANTHER" id="PTHR10953">
    <property type="entry name" value="UBIQUITIN-ACTIVATING ENZYME E1"/>
    <property type="match status" value="1"/>
</dbReference>
<dbReference type="InterPro" id="IPR035985">
    <property type="entry name" value="Ubiquitin-activating_enz"/>
</dbReference>
<dbReference type="SUPFAM" id="SSF69572">
    <property type="entry name" value="Activating enzymes of the ubiquitin-like proteins"/>
    <property type="match status" value="1"/>
</dbReference>
<dbReference type="InterPro" id="IPR036873">
    <property type="entry name" value="Rhodanese-like_dom_sf"/>
</dbReference>
<dbReference type="CDD" id="cd00158">
    <property type="entry name" value="RHOD"/>
    <property type="match status" value="1"/>
</dbReference>
<dbReference type="GO" id="GO:0042292">
    <property type="term" value="F:URM1 activating enzyme activity"/>
    <property type="evidence" value="ECO:0007669"/>
    <property type="project" value="TreeGrafter"/>
</dbReference>
<dbReference type="CDD" id="cd00757">
    <property type="entry name" value="ThiF_MoeB_HesA_family"/>
    <property type="match status" value="1"/>
</dbReference>
<feature type="region of interest" description="Disordered" evidence="1">
    <location>
        <begin position="1"/>
        <end position="55"/>
    </location>
</feature>
<reference evidence="3 4" key="1">
    <citation type="submission" date="2018-03" db="EMBL/GenBank/DDBJ databases">
        <title>Bacteriophage NCPPB3778 and a type I-E CRISPR drive the evolution of the US Biological Select Agent, Rathayibacter toxicus.</title>
        <authorList>
            <person name="Davis E.W.II."/>
            <person name="Tabima J.F."/>
            <person name="Weisberg A.J."/>
            <person name="Dantas Lopes L."/>
            <person name="Wiseman M.S."/>
            <person name="Wiseman M.S."/>
            <person name="Pupko T."/>
            <person name="Belcher M.S."/>
            <person name="Sechler A.J."/>
            <person name="Tancos M.A."/>
            <person name="Schroeder B.K."/>
            <person name="Murray T.D."/>
            <person name="Luster D.G."/>
            <person name="Schneider W.L."/>
            <person name="Rogers E."/>
            <person name="Andreote F.D."/>
            <person name="Grunwald N.J."/>
            <person name="Putnam M.L."/>
            <person name="Chang J.H."/>
        </authorList>
    </citation>
    <scope>NUCLEOTIDE SEQUENCE [LARGE SCALE GENOMIC DNA]</scope>
    <source>
        <strain evidence="3 4">DSM 15933</strain>
    </source>
</reference>
<dbReference type="Gene3D" id="3.40.250.10">
    <property type="entry name" value="Rhodanese-like domain"/>
    <property type="match status" value="1"/>
</dbReference>
<dbReference type="PANTHER" id="PTHR10953:SF102">
    <property type="entry name" value="ADENYLYLTRANSFERASE AND SULFURTRANSFERASE MOCS3"/>
    <property type="match status" value="1"/>
</dbReference>
<dbReference type="Pfam" id="PF00899">
    <property type="entry name" value="ThiF"/>
    <property type="match status" value="1"/>
</dbReference>
<keyword evidence="4" id="KW-1185">Reference proteome</keyword>
<sequence length="396" mass="40333">MHPPASLLSENSPHGTGRPAPIRGGGRSPPRGVHTGEVTPPLSPVTLPVEPGPPLTAAEQERFARQIRLSPIGELGQRRLRNAAVLVLGAGGIGSPVITALAAAGVGRLGVVDADVVEPSNLSRQTAHDDSSVGLSKAESAVATARRLSPGIDARAYPVAFTAANAEALVAGWDVVVDGFDTFGSRYLASDATTRAGVPHVWGSALGFDGQLSTFWSHAPGGGVTLRALHPEAEDAADSCATVGVLGSLCATIGSAMASEVVKLVTGVGTPLFGRIVVHDALDGSWTELPLERRAPEPPRPRGVAGAVTADELRARLAAHEPLTVVDLREDSEDRSVSVPGAVRMPMSGFDPALLPAGPLVLHCASGVRSRIAADRAAAVGISADSLVGGAAALRV</sequence>
<comment type="caution">
    <text evidence="3">The sequence shown here is derived from an EMBL/GenBank/DDBJ whole genome shotgun (WGS) entry which is preliminary data.</text>
</comment>
<keyword evidence="3" id="KW-0808">Transferase</keyword>
<dbReference type="AlphaFoldDB" id="A0A2T4UVY2"/>
<dbReference type="GO" id="GO:0004792">
    <property type="term" value="F:thiosulfate-cyanide sulfurtransferase activity"/>
    <property type="evidence" value="ECO:0007669"/>
    <property type="project" value="TreeGrafter"/>
</dbReference>
<dbReference type="PROSITE" id="PS50206">
    <property type="entry name" value="RHODANESE_3"/>
    <property type="match status" value="1"/>
</dbReference>
<accession>A0A2T4UVY2</accession>
<dbReference type="InterPro" id="IPR000594">
    <property type="entry name" value="ThiF_NAD_FAD-bd"/>
</dbReference>
<gene>
    <name evidence="3" type="ORF">C1I63_13145</name>
</gene>
<keyword evidence="3" id="KW-0548">Nucleotidyltransferase</keyword>
<feature type="domain" description="Rhodanese" evidence="2">
    <location>
        <begin position="319"/>
        <end position="390"/>
    </location>
</feature>
<dbReference type="InterPro" id="IPR045886">
    <property type="entry name" value="ThiF/MoeB/HesA"/>
</dbReference>
<dbReference type="Gene3D" id="3.40.50.720">
    <property type="entry name" value="NAD(P)-binding Rossmann-like Domain"/>
    <property type="match status" value="1"/>
</dbReference>
<dbReference type="Proteomes" id="UP000241085">
    <property type="component" value="Unassembled WGS sequence"/>
</dbReference>
<evidence type="ECO:0000256" key="1">
    <source>
        <dbReference type="SAM" id="MobiDB-lite"/>
    </source>
</evidence>
<dbReference type="EMBL" id="PZPL01000001">
    <property type="protein sequence ID" value="PTL73691.1"/>
    <property type="molecule type" value="Genomic_DNA"/>
</dbReference>
<name>A0A2T4UVY2_9MICO</name>
<organism evidence="3 4">
    <name type="scientific">Rathayibacter caricis DSM 15933</name>
    <dbReference type="NCBI Taxonomy" id="1328867"/>
    <lineage>
        <taxon>Bacteria</taxon>
        <taxon>Bacillati</taxon>
        <taxon>Actinomycetota</taxon>
        <taxon>Actinomycetes</taxon>
        <taxon>Micrococcales</taxon>
        <taxon>Microbacteriaceae</taxon>
        <taxon>Rathayibacter</taxon>
    </lineage>
</organism>
<dbReference type="GO" id="GO:0016779">
    <property type="term" value="F:nucleotidyltransferase activity"/>
    <property type="evidence" value="ECO:0007669"/>
    <property type="project" value="UniProtKB-KW"/>
</dbReference>
<evidence type="ECO:0000259" key="2">
    <source>
        <dbReference type="PROSITE" id="PS50206"/>
    </source>
</evidence>
<protein>
    <submittedName>
        <fullName evidence="3">Adenylyltransferase/sulfurtransferase MoeZ</fullName>
    </submittedName>
</protein>
<dbReference type="InterPro" id="IPR001763">
    <property type="entry name" value="Rhodanese-like_dom"/>
</dbReference>
<evidence type="ECO:0000313" key="4">
    <source>
        <dbReference type="Proteomes" id="UP000241085"/>
    </source>
</evidence>
<evidence type="ECO:0000313" key="3">
    <source>
        <dbReference type="EMBL" id="PTL73691.1"/>
    </source>
</evidence>
<proteinExistence type="predicted"/>